<keyword evidence="3 6" id="KW-0812">Transmembrane</keyword>
<feature type="transmembrane region" description="Helical" evidence="6">
    <location>
        <begin position="270"/>
        <end position="288"/>
    </location>
</feature>
<dbReference type="AlphaFoldDB" id="A0A1M6YYR6"/>
<reference evidence="8" key="3">
    <citation type="submission" date="2016-11" db="EMBL/GenBank/DDBJ databases">
        <authorList>
            <person name="Jaros S."/>
            <person name="Januszkiewicz K."/>
            <person name="Wedrychowicz H."/>
        </authorList>
    </citation>
    <scope>NUCLEOTIDE SEQUENCE [LARGE SCALE GENOMIC DNA]</scope>
    <source>
        <strain evidence="8">DSM 27989</strain>
    </source>
</reference>
<protein>
    <submittedName>
        <fullName evidence="8">4-hydroxybenzoate polyprenyltransferase</fullName>
    </submittedName>
    <submittedName>
        <fullName evidence="7">Ubiquinone biosynthesis protein UbiA</fullName>
    </submittedName>
</protein>
<reference evidence="9" key="2">
    <citation type="submission" date="2016-11" db="EMBL/GenBank/DDBJ databases">
        <authorList>
            <person name="Varghese N."/>
            <person name="Submissions S."/>
        </authorList>
    </citation>
    <scope>NUCLEOTIDE SEQUENCE [LARGE SCALE GENOMIC DNA]</scope>
    <source>
        <strain evidence="9">DSM 27989</strain>
    </source>
</reference>
<dbReference type="Proteomes" id="UP000650994">
    <property type="component" value="Unassembled WGS sequence"/>
</dbReference>
<feature type="transmembrane region" description="Helical" evidence="6">
    <location>
        <begin position="50"/>
        <end position="69"/>
    </location>
</feature>
<dbReference type="Proteomes" id="UP000184120">
    <property type="component" value="Unassembled WGS sequence"/>
</dbReference>
<feature type="transmembrane region" description="Helical" evidence="6">
    <location>
        <begin position="145"/>
        <end position="163"/>
    </location>
</feature>
<dbReference type="InterPro" id="IPR044878">
    <property type="entry name" value="UbiA_sf"/>
</dbReference>
<keyword evidence="5 6" id="KW-0472">Membrane</keyword>
<dbReference type="Pfam" id="PF01040">
    <property type="entry name" value="UbiA"/>
    <property type="match status" value="1"/>
</dbReference>
<name>A0A1M6YYR6_9FLAO</name>
<dbReference type="Gene3D" id="1.10.357.140">
    <property type="entry name" value="UbiA prenyltransferase"/>
    <property type="match status" value="1"/>
</dbReference>
<feature type="transmembrane region" description="Helical" evidence="6">
    <location>
        <begin position="169"/>
        <end position="187"/>
    </location>
</feature>
<dbReference type="EMBL" id="FRBH01000007">
    <property type="protein sequence ID" value="SHL23337.1"/>
    <property type="molecule type" value="Genomic_DNA"/>
</dbReference>
<evidence type="ECO:0000256" key="5">
    <source>
        <dbReference type="ARBA" id="ARBA00023136"/>
    </source>
</evidence>
<evidence type="ECO:0000256" key="4">
    <source>
        <dbReference type="ARBA" id="ARBA00022989"/>
    </source>
</evidence>
<dbReference type="InterPro" id="IPR000537">
    <property type="entry name" value="UbiA_prenyltransferase"/>
</dbReference>
<feature type="transmembrane region" description="Helical" evidence="6">
    <location>
        <begin position="208"/>
        <end position="233"/>
    </location>
</feature>
<dbReference type="GO" id="GO:0016765">
    <property type="term" value="F:transferase activity, transferring alkyl or aryl (other than methyl) groups"/>
    <property type="evidence" value="ECO:0007669"/>
    <property type="project" value="InterPro"/>
</dbReference>
<evidence type="ECO:0000313" key="9">
    <source>
        <dbReference type="Proteomes" id="UP000184120"/>
    </source>
</evidence>
<evidence type="ECO:0000256" key="1">
    <source>
        <dbReference type="ARBA" id="ARBA00004141"/>
    </source>
</evidence>
<keyword evidence="4 6" id="KW-1133">Transmembrane helix</keyword>
<reference evidence="10" key="4">
    <citation type="journal article" date="2019" name="Int. J. Syst. Evol. Microbiol.">
        <title>The Global Catalogue of Microorganisms (GCM) 10K type strain sequencing project: providing services to taxonomists for standard genome sequencing and annotation.</title>
        <authorList>
            <consortium name="The Broad Institute Genomics Platform"/>
            <consortium name="The Broad Institute Genome Sequencing Center for Infectious Disease"/>
            <person name="Wu L."/>
            <person name="Ma J."/>
        </authorList>
    </citation>
    <scope>NUCLEOTIDE SEQUENCE [LARGE SCALE GENOMIC DNA]</scope>
    <source>
        <strain evidence="10">CGMCC 1.12707</strain>
    </source>
</reference>
<keyword evidence="10" id="KW-1185">Reference proteome</keyword>
<evidence type="ECO:0000256" key="2">
    <source>
        <dbReference type="ARBA" id="ARBA00022475"/>
    </source>
</evidence>
<dbReference type="OrthoDB" id="1142538at2"/>
<dbReference type="PANTHER" id="PTHR42723:SF1">
    <property type="entry name" value="CHLOROPHYLL SYNTHASE, CHLOROPLASTIC"/>
    <property type="match status" value="1"/>
</dbReference>
<feature type="transmembrane region" description="Helical" evidence="6">
    <location>
        <begin position="239"/>
        <end position="258"/>
    </location>
</feature>
<feature type="transmembrane region" description="Helical" evidence="6">
    <location>
        <begin position="20"/>
        <end position="38"/>
    </location>
</feature>
<keyword evidence="8" id="KW-0808">Transferase</keyword>
<dbReference type="RefSeq" id="WP_072932226.1">
    <property type="nucleotide sequence ID" value="NZ_BMFL01000001.1"/>
</dbReference>
<comment type="subcellular location">
    <subcellularLocation>
        <location evidence="1">Membrane</location>
        <topology evidence="1">Multi-pass membrane protein</topology>
    </subcellularLocation>
</comment>
<sequence length="307" mass="35880">MNFQKVILKLFALFSVVRGYNLIVLILAQYLAALFIFAPDLGHRQIITDVKLDGIILCSILCVAAGYIINNFYDLEKDEIKRPLQVYLQKQVSQNFKLTIYIILNLSALIIAWFISWRVFIFFVIYQFLVWFYSHKINRFALIKNVYLIIIRVMPFFALLIYFDNFTFNLALHATFLTILFLITDIVKDLSSQKADLIYNYNSIPIKYGIDFTKVLISCLIITELVIGILIIIKNDVGAMKYFFICANIAFFFVLLMIWRIKTIQEYKILHYFFKGMIVLGVFSIVLIEINPLTLQTIAQNFSKRVN</sequence>
<dbReference type="CDD" id="cd13961">
    <property type="entry name" value="PT_UbiA_DGGGPS"/>
    <property type="match status" value="1"/>
</dbReference>
<dbReference type="STRING" id="1434701.SAMN05443634_10796"/>
<reference evidence="7" key="1">
    <citation type="journal article" date="2014" name="Int. J. Syst. Evol. Microbiol.">
        <title>Complete genome of a new Firmicutes species belonging to the dominant human colonic microbiota ('Ruminococcus bicirculans') reveals two chromosomes and a selective capacity to utilize plant glucans.</title>
        <authorList>
            <consortium name="NISC Comparative Sequencing Program"/>
            <person name="Wegmann U."/>
            <person name="Louis P."/>
            <person name="Goesmann A."/>
            <person name="Henrissat B."/>
            <person name="Duncan S.H."/>
            <person name="Flint H.J."/>
        </authorList>
    </citation>
    <scope>NUCLEOTIDE SEQUENCE</scope>
    <source>
        <strain evidence="7">CGMCC 1.12707</strain>
    </source>
</reference>
<dbReference type="GO" id="GO:0016020">
    <property type="term" value="C:membrane"/>
    <property type="evidence" value="ECO:0007669"/>
    <property type="project" value="UniProtKB-SubCell"/>
</dbReference>
<evidence type="ECO:0000256" key="3">
    <source>
        <dbReference type="ARBA" id="ARBA00022692"/>
    </source>
</evidence>
<keyword evidence="2" id="KW-1003">Cell membrane</keyword>
<organism evidence="8 9">
    <name type="scientific">Chishuiella changwenlii</name>
    <dbReference type="NCBI Taxonomy" id="1434701"/>
    <lineage>
        <taxon>Bacteria</taxon>
        <taxon>Pseudomonadati</taxon>
        <taxon>Bacteroidota</taxon>
        <taxon>Flavobacteriia</taxon>
        <taxon>Flavobacteriales</taxon>
        <taxon>Weeksellaceae</taxon>
        <taxon>Chishuiella</taxon>
    </lineage>
</organism>
<keyword evidence="7" id="KW-0830">Ubiquinone</keyword>
<dbReference type="InterPro" id="IPR050475">
    <property type="entry name" value="Prenyltransferase_related"/>
</dbReference>
<evidence type="ECO:0000256" key="6">
    <source>
        <dbReference type="SAM" id="Phobius"/>
    </source>
</evidence>
<feature type="transmembrane region" description="Helical" evidence="6">
    <location>
        <begin position="100"/>
        <end position="133"/>
    </location>
</feature>
<dbReference type="PANTHER" id="PTHR42723">
    <property type="entry name" value="CHLOROPHYLL SYNTHASE"/>
    <property type="match status" value="1"/>
</dbReference>
<evidence type="ECO:0000313" key="7">
    <source>
        <dbReference type="EMBL" id="GGE87688.1"/>
    </source>
</evidence>
<reference evidence="7" key="5">
    <citation type="submission" date="2024-05" db="EMBL/GenBank/DDBJ databases">
        <authorList>
            <person name="Sun Q."/>
            <person name="Zhou Y."/>
        </authorList>
    </citation>
    <scope>NUCLEOTIDE SEQUENCE</scope>
    <source>
        <strain evidence="7">CGMCC 1.12707</strain>
    </source>
</reference>
<evidence type="ECO:0000313" key="10">
    <source>
        <dbReference type="Proteomes" id="UP000650994"/>
    </source>
</evidence>
<accession>A0A1M6YYR6</accession>
<gene>
    <name evidence="7" type="ORF">GCM10010984_01850</name>
    <name evidence="8" type="ORF">SAMN05443634_10796</name>
</gene>
<dbReference type="EMBL" id="BMFL01000001">
    <property type="protein sequence ID" value="GGE87688.1"/>
    <property type="molecule type" value="Genomic_DNA"/>
</dbReference>
<evidence type="ECO:0000313" key="8">
    <source>
        <dbReference type="EMBL" id="SHL23337.1"/>
    </source>
</evidence>
<proteinExistence type="predicted"/>